<organism evidence="2">
    <name type="scientific">viral metagenome</name>
    <dbReference type="NCBI Taxonomy" id="1070528"/>
    <lineage>
        <taxon>unclassified sequences</taxon>
        <taxon>metagenomes</taxon>
        <taxon>organismal metagenomes</taxon>
    </lineage>
</organism>
<dbReference type="AlphaFoldDB" id="A0A6C0KVE0"/>
<name>A0A6C0KVE0_9ZZZZ</name>
<sequence>MPTSIRDASLTTLKRKQRALASWRAVSSFPVNNSARPEQAGPQPQATSDVSVNARLGGALLGCCSSAADDGYGKQGPSNVSNSTNF</sequence>
<reference evidence="2" key="1">
    <citation type="journal article" date="2020" name="Nature">
        <title>Giant virus diversity and host interactions through global metagenomics.</title>
        <authorList>
            <person name="Schulz F."/>
            <person name="Roux S."/>
            <person name="Paez-Espino D."/>
            <person name="Jungbluth S."/>
            <person name="Walsh D.A."/>
            <person name="Denef V.J."/>
            <person name="McMahon K.D."/>
            <person name="Konstantinidis K.T."/>
            <person name="Eloe-Fadrosh E.A."/>
            <person name="Kyrpides N.C."/>
            <person name="Woyke T."/>
        </authorList>
    </citation>
    <scope>NUCLEOTIDE SEQUENCE</scope>
    <source>
        <strain evidence="2">GVMAG-S-3300013286-35</strain>
    </source>
</reference>
<protein>
    <submittedName>
        <fullName evidence="2">Uncharacterized protein</fullName>
    </submittedName>
</protein>
<proteinExistence type="predicted"/>
<feature type="region of interest" description="Disordered" evidence="1">
    <location>
        <begin position="29"/>
        <end position="50"/>
    </location>
</feature>
<dbReference type="EMBL" id="MN740993">
    <property type="protein sequence ID" value="QHU21925.1"/>
    <property type="molecule type" value="Genomic_DNA"/>
</dbReference>
<accession>A0A6C0KVE0</accession>
<evidence type="ECO:0000256" key="1">
    <source>
        <dbReference type="SAM" id="MobiDB-lite"/>
    </source>
</evidence>
<evidence type="ECO:0000313" key="2">
    <source>
        <dbReference type="EMBL" id="QHU21925.1"/>
    </source>
</evidence>